<sequence>MLGNVDALTDARFKVIYMGLPKISKLPAFYKASPQRENFLRKGEKSRRRGLESELAWTEAPHHGHRTWSTYGEAEQEAEKRAADERAKAEEAHRVKDNWEDWVRNDGSDFEALWAGGRRSRKAADGTRRDLTEDGSFDQKMVDALAEANDSLSSCTEASEEEGFEIDLDCIDERGEGVEGVNGTAILTRWMILSTTQIKARSLSNVKMSFKQTTQLELRKAKEEQLRRRCHIIPRTKLQINISKGTTQVTEVRELLKEEVNEEGAAVPDAMRAEVVDKLAATKTGDLAGQNLDVVQGFEQKEGIDYNETFASVVKPMSYKAIFAVATALDLYMEQMDVKTAFLYGDIDEEIYVKQPNGLDQIPGKVCLLKKALYGLKQSPRIWYNTLAEFLKGLGFHELSSDLGVFTRGNYYMAVYVDDLLLVGPKKSEIEKVKQSLNKRFKMTDLGPCSYYLGMSIRRDLVNQALFLGQRAYLDKVICDFGMAECKPVLLPMDPNIKLQAMPADYEPPPADLHWYASCIGSLMYAMLGTRPDIAFAVSTLSRYMAKPGPEHITAAKQVLRYLKGSINLELTFRGDLRSLIGYTDANWAGDIDTRCSTSGYLFNVGTGSISWSSKRQLTVSLSSCEAEYQGQTQTTKEAMWLRRLLNELVDQGEPNATIIYGDNQGAFALAKNPTQHGRIKHIDIQHHFVQKKQAAGEVDLRYVPTAEQLADGLTKALPGEAF</sequence>
<organism evidence="3 4">
    <name type="scientific">Lasallia pustulata</name>
    <dbReference type="NCBI Taxonomy" id="136370"/>
    <lineage>
        <taxon>Eukaryota</taxon>
        <taxon>Fungi</taxon>
        <taxon>Dikarya</taxon>
        <taxon>Ascomycota</taxon>
        <taxon>Pezizomycotina</taxon>
        <taxon>Lecanoromycetes</taxon>
        <taxon>OSLEUM clade</taxon>
        <taxon>Umbilicariomycetidae</taxon>
        <taxon>Umbilicariales</taxon>
        <taxon>Umbilicariaceae</taxon>
        <taxon>Lasallia</taxon>
    </lineage>
</organism>
<dbReference type="CDD" id="cd09272">
    <property type="entry name" value="RNase_HI_RT_Ty1"/>
    <property type="match status" value="1"/>
</dbReference>
<dbReference type="PANTHER" id="PTHR11439:SF483">
    <property type="entry name" value="PEPTIDE SYNTHASE GLIP-LIKE, PUTATIVE (AFU_ORTHOLOGUE AFUA_3G12920)-RELATED"/>
    <property type="match status" value="1"/>
</dbReference>
<dbReference type="Proteomes" id="UP000192927">
    <property type="component" value="Unassembled WGS sequence"/>
</dbReference>
<evidence type="ECO:0000259" key="2">
    <source>
        <dbReference type="Pfam" id="PF07727"/>
    </source>
</evidence>
<dbReference type="AlphaFoldDB" id="A0A1W5CTK4"/>
<evidence type="ECO:0000313" key="4">
    <source>
        <dbReference type="Proteomes" id="UP000192927"/>
    </source>
</evidence>
<dbReference type="PANTHER" id="PTHR11439">
    <property type="entry name" value="GAG-POL-RELATED RETROTRANSPOSON"/>
    <property type="match status" value="1"/>
</dbReference>
<keyword evidence="4" id="KW-1185">Reference proteome</keyword>
<dbReference type="SUPFAM" id="SSF56672">
    <property type="entry name" value="DNA/RNA polymerases"/>
    <property type="match status" value="1"/>
</dbReference>
<proteinExistence type="predicted"/>
<dbReference type="InterPro" id="IPR043502">
    <property type="entry name" value="DNA/RNA_pol_sf"/>
</dbReference>
<feature type="domain" description="Reverse transcriptase Ty1/copia-type" evidence="2">
    <location>
        <begin position="294"/>
        <end position="493"/>
    </location>
</feature>
<dbReference type="EMBL" id="FWEW01000254">
    <property type="protein sequence ID" value="SLM34186.1"/>
    <property type="molecule type" value="Genomic_DNA"/>
</dbReference>
<name>A0A1W5CTK4_9LECA</name>
<dbReference type="Pfam" id="PF07727">
    <property type="entry name" value="RVT_2"/>
    <property type="match status" value="1"/>
</dbReference>
<feature type="region of interest" description="Disordered" evidence="1">
    <location>
        <begin position="51"/>
        <end position="90"/>
    </location>
</feature>
<evidence type="ECO:0000313" key="3">
    <source>
        <dbReference type="EMBL" id="SLM34186.1"/>
    </source>
</evidence>
<reference evidence="4" key="1">
    <citation type="submission" date="2017-03" db="EMBL/GenBank/DDBJ databases">
        <authorList>
            <person name="Sharma R."/>
            <person name="Thines M."/>
        </authorList>
    </citation>
    <scope>NUCLEOTIDE SEQUENCE [LARGE SCALE GENOMIC DNA]</scope>
</reference>
<feature type="compositionally biased region" description="Basic and acidic residues" evidence="1">
    <location>
        <begin position="77"/>
        <end position="90"/>
    </location>
</feature>
<protein>
    <submittedName>
        <fullName evidence="3">Gag-pol polyprotein</fullName>
    </submittedName>
</protein>
<evidence type="ECO:0000256" key="1">
    <source>
        <dbReference type="SAM" id="MobiDB-lite"/>
    </source>
</evidence>
<dbReference type="InterPro" id="IPR013103">
    <property type="entry name" value="RVT_2"/>
</dbReference>
<accession>A0A1W5CTK4</accession>